<feature type="region of interest" description="Disordered" evidence="1">
    <location>
        <begin position="267"/>
        <end position="289"/>
    </location>
</feature>
<gene>
    <name evidence="2" type="ORF">EDEG_02076</name>
</gene>
<proteinExistence type="predicted"/>
<dbReference type="VEuPathDB" id="MicrosporidiaDB:EDEG_02076"/>
<dbReference type="EMBL" id="AFBI03000034">
    <property type="protein sequence ID" value="EJW03608.1"/>
    <property type="molecule type" value="Genomic_DNA"/>
</dbReference>
<comment type="caution">
    <text evidence="2">The sequence shown here is derived from an EMBL/GenBank/DDBJ whole genome shotgun (WGS) entry which is preliminary data.</text>
</comment>
<reference evidence="3" key="2">
    <citation type="submission" date="2015-07" db="EMBL/GenBank/DDBJ databases">
        <title>Contrasting host-pathogen interactions and genome evolution in two generalist and specialist microsporidian pathogens of mosquitoes.</title>
        <authorList>
            <consortium name="The Broad Institute Genomics Platform"/>
            <consortium name="The Broad Institute Genome Sequencing Center for Infectious Disease"/>
            <person name="Cuomo C.A."/>
            <person name="Sanscrainte N.D."/>
            <person name="Goldberg J.M."/>
            <person name="Heiman D."/>
            <person name="Young S."/>
            <person name="Zeng Q."/>
            <person name="Becnel J.J."/>
            <person name="Birren B.W."/>
        </authorList>
    </citation>
    <scope>NUCLEOTIDE SEQUENCE [LARGE SCALE GENOMIC DNA]</scope>
    <source>
        <strain evidence="3">USNM 41457</strain>
    </source>
</reference>
<keyword evidence="3" id="KW-1185">Reference proteome</keyword>
<protein>
    <submittedName>
        <fullName evidence="2">Uncharacterized protein</fullName>
    </submittedName>
</protein>
<dbReference type="InParanoid" id="J8ZVE7"/>
<evidence type="ECO:0000313" key="2">
    <source>
        <dbReference type="EMBL" id="EJW03608.1"/>
    </source>
</evidence>
<dbReference type="AlphaFoldDB" id="J8ZVE7"/>
<reference evidence="2 3" key="1">
    <citation type="submission" date="2011-08" db="EMBL/GenBank/DDBJ databases">
        <authorList>
            <person name="Liu Z.J."/>
            <person name="Shi F.L."/>
            <person name="Lu J.Q."/>
            <person name="Li M."/>
            <person name="Wang Z.L."/>
        </authorList>
    </citation>
    <scope>NUCLEOTIDE SEQUENCE [LARGE SCALE GENOMIC DNA]</scope>
    <source>
        <strain evidence="2 3">USNM 41457</strain>
    </source>
</reference>
<feature type="compositionally biased region" description="Polar residues" evidence="1">
    <location>
        <begin position="268"/>
        <end position="278"/>
    </location>
</feature>
<organism evidence="2 3">
    <name type="scientific">Edhazardia aedis (strain USNM 41457)</name>
    <name type="common">Microsporidian parasite</name>
    <dbReference type="NCBI Taxonomy" id="1003232"/>
    <lineage>
        <taxon>Eukaryota</taxon>
        <taxon>Fungi</taxon>
        <taxon>Fungi incertae sedis</taxon>
        <taxon>Microsporidia</taxon>
        <taxon>Edhazardia</taxon>
    </lineage>
</organism>
<evidence type="ECO:0000256" key="1">
    <source>
        <dbReference type="SAM" id="MobiDB-lite"/>
    </source>
</evidence>
<sequence>MEEYIEYLITRHRQEYKEFLKKNPIKKFDFSVKKCLPQEKKFCLVLELDESKDFLKIPFRKEETIKISNKIHGYIVDIGKNTLTCYTDKFLQPKLQVSVERHDQNYKKTLIEIKFIRVFKKIINQSVWESISQDFRFGAHASKRKSSESNHIDINIQEDKILEEVYKIYVDTGVVDLEIRFQDSFYDKDFNKTLYRSEIYNGVSEKTKESNLTVLDPFLGDLNKLFGGLSLKNSLKLDNNKFVLNIITNLSKENIVDKAIKKNKETNGRNILSENDTDSQNKNDKNIGNATLKKNFKNQANALVKKKK</sequence>
<dbReference type="HOGENOM" id="CLU_903233_0_0_1"/>
<evidence type="ECO:0000313" key="3">
    <source>
        <dbReference type="Proteomes" id="UP000003163"/>
    </source>
</evidence>
<accession>J8ZVE7</accession>
<dbReference type="Proteomes" id="UP000003163">
    <property type="component" value="Unassembled WGS sequence"/>
</dbReference>
<name>J8ZVE7_EDHAE</name>